<sequence length="286" mass="33824">MNHLPDEASNNNVPRLPWGAPSSVTLTSVERHRALLLKAEIEQSEDMRNLPDYDHVHLVIAVWNDDRYNERENIQRAVDVAYKLQCFRDLYKIQDTVEDGLNAIRGMMTLMPGGILDVSYMPDEETFSFFIDYKACHPSRVQTDGDLRCVQAMLYYYYRAMASDIQSIRNGVITMVELEGVSTENFDMTFEERCFYELRSYYPTIYKETFLLHTPMAALLFVNLIKRFMNHKQLATLHNTKSFMEYEGRVDQLFKTPTLEIAEEKLLERIRDYLTERYRKEREFRL</sequence>
<dbReference type="AlphaFoldDB" id="A0A9N8HI10"/>
<dbReference type="Proteomes" id="UP001153069">
    <property type="component" value="Unassembled WGS sequence"/>
</dbReference>
<dbReference type="InterPro" id="IPR036865">
    <property type="entry name" value="CRAL-TRIO_dom_sf"/>
</dbReference>
<evidence type="ECO:0000259" key="1">
    <source>
        <dbReference type="Pfam" id="PF00650"/>
    </source>
</evidence>
<evidence type="ECO:0000313" key="3">
    <source>
        <dbReference type="Proteomes" id="UP001153069"/>
    </source>
</evidence>
<feature type="domain" description="CRAL-TRIO" evidence="1">
    <location>
        <begin position="149"/>
        <end position="241"/>
    </location>
</feature>
<name>A0A9N8HI10_9STRA</name>
<accession>A0A9N8HI10</accession>
<dbReference type="SUPFAM" id="SSF52087">
    <property type="entry name" value="CRAL/TRIO domain"/>
    <property type="match status" value="1"/>
</dbReference>
<evidence type="ECO:0000313" key="2">
    <source>
        <dbReference type="EMBL" id="CAB9511243.1"/>
    </source>
</evidence>
<protein>
    <recommendedName>
        <fullName evidence="1">CRAL-TRIO domain-containing protein</fullName>
    </recommendedName>
</protein>
<reference evidence="2" key="1">
    <citation type="submission" date="2020-06" db="EMBL/GenBank/DDBJ databases">
        <authorList>
            <consortium name="Plant Systems Biology data submission"/>
        </authorList>
    </citation>
    <scope>NUCLEOTIDE SEQUENCE</scope>
    <source>
        <strain evidence="2">D6</strain>
    </source>
</reference>
<dbReference type="InterPro" id="IPR001251">
    <property type="entry name" value="CRAL-TRIO_dom"/>
</dbReference>
<proteinExistence type="predicted"/>
<keyword evidence="3" id="KW-1185">Reference proteome</keyword>
<comment type="caution">
    <text evidence="2">The sequence shown here is derived from an EMBL/GenBank/DDBJ whole genome shotgun (WGS) entry which is preliminary data.</text>
</comment>
<dbReference type="Pfam" id="PF00650">
    <property type="entry name" value="CRAL_TRIO"/>
    <property type="match status" value="1"/>
</dbReference>
<dbReference type="EMBL" id="CAICTM010000474">
    <property type="protein sequence ID" value="CAB9511243.1"/>
    <property type="molecule type" value="Genomic_DNA"/>
</dbReference>
<gene>
    <name evidence="2" type="ORF">SEMRO_475_G150480.1</name>
</gene>
<organism evidence="2 3">
    <name type="scientific">Seminavis robusta</name>
    <dbReference type="NCBI Taxonomy" id="568900"/>
    <lineage>
        <taxon>Eukaryota</taxon>
        <taxon>Sar</taxon>
        <taxon>Stramenopiles</taxon>
        <taxon>Ochrophyta</taxon>
        <taxon>Bacillariophyta</taxon>
        <taxon>Bacillariophyceae</taxon>
        <taxon>Bacillariophycidae</taxon>
        <taxon>Naviculales</taxon>
        <taxon>Naviculaceae</taxon>
        <taxon>Seminavis</taxon>
    </lineage>
</organism>
<dbReference type="Gene3D" id="3.40.525.10">
    <property type="entry name" value="CRAL-TRIO lipid binding domain"/>
    <property type="match status" value="1"/>
</dbReference>